<evidence type="ECO:0000313" key="2">
    <source>
        <dbReference type="Proteomes" id="UP000011185"/>
    </source>
</evidence>
<dbReference type="EMBL" id="JH993832">
    <property type="protein sequence ID" value="ELQ76586.1"/>
    <property type="molecule type" value="Genomic_DNA"/>
</dbReference>
<keyword evidence="2" id="KW-1185">Reference proteome</keyword>
<dbReference type="AlphaFoldDB" id="L7JZW9"/>
<feature type="non-terminal residue" evidence="1">
    <location>
        <position position="1"/>
    </location>
</feature>
<protein>
    <submittedName>
        <fullName evidence="1">Uncharacterized protein</fullName>
    </submittedName>
</protein>
<dbReference type="HOGENOM" id="CLU_3302231_0_0_1"/>
<accession>L7JZW9</accession>
<evidence type="ECO:0000313" key="1">
    <source>
        <dbReference type="EMBL" id="ELQ76586.1"/>
    </source>
</evidence>
<gene>
    <name evidence="1" type="ORF">THOM_0301</name>
</gene>
<dbReference type="InParanoid" id="L7JZW9"/>
<name>L7JZW9_TRAHO</name>
<reference evidence="1 2" key="1">
    <citation type="journal article" date="2012" name="PLoS Pathog.">
        <title>The genome of the obligate intracellular parasite Trachipleistophora hominis: new insights into microsporidian genome dynamics and reductive evolution.</title>
        <authorList>
            <person name="Heinz E."/>
            <person name="Williams T.A."/>
            <person name="Nakjang S."/>
            <person name="Noel C.J."/>
            <person name="Swan D.C."/>
            <person name="Goldberg A.V."/>
            <person name="Harris S.R."/>
            <person name="Weinmaier T."/>
            <person name="Markert S."/>
            <person name="Becher D."/>
            <person name="Bernhardt J."/>
            <person name="Dagan T."/>
            <person name="Hacker C."/>
            <person name="Lucocq J.M."/>
            <person name="Schweder T."/>
            <person name="Rattei T."/>
            <person name="Hall N."/>
            <person name="Hirt R.P."/>
            <person name="Embley T.M."/>
        </authorList>
    </citation>
    <scope>NUCLEOTIDE SEQUENCE [LARGE SCALE GENOMIC DNA]</scope>
</reference>
<organism evidence="1 2">
    <name type="scientific">Trachipleistophora hominis</name>
    <name type="common">Microsporidian parasite</name>
    <dbReference type="NCBI Taxonomy" id="72359"/>
    <lineage>
        <taxon>Eukaryota</taxon>
        <taxon>Fungi</taxon>
        <taxon>Fungi incertae sedis</taxon>
        <taxon>Microsporidia</taxon>
        <taxon>Pleistophoridae</taxon>
        <taxon>Trachipleistophora</taxon>
    </lineage>
</organism>
<sequence length="40" mass="4380">VSYRRMPSEKVVEVVLLQQLLKNVQSLGISVVALGDVAQL</sequence>
<dbReference type="Proteomes" id="UP000011185">
    <property type="component" value="Unassembled WGS sequence"/>
</dbReference>
<dbReference type="VEuPathDB" id="MicrosporidiaDB:THOM_0301"/>
<proteinExistence type="predicted"/>